<keyword evidence="2" id="KW-1185">Reference proteome</keyword>
<evidence type="ECO:0000313" key="1">
    <source>
        <dbReference type="EMBL" id="KAK7079433.1"/>
    </source>
</evidence>
<protein>
    <submittedName>
        <fullName evidence="1">Uncharacterized protein</fullName>
    </submittedName>
</protein>
<organism evidence="1 2">
    <name type="scientific">Halocaridina rubra</name>
    <name type="common">Hawaiian red shrimp</name>
    <dbReference type="NCBI Taxonomy" id="373956"/>
    <lineage>
        <taxon>Eukaryota</taxon>
        <taxon>Metazoa</taxon>
        <taxon>Ecdysozoa</taxon>
        <taxon>Arthropoda</taxon>
        <taxon>Crustacea</taxon>
        <taxon>Multicrustacea</taxon>
        <taxon>Malacostraca</taxon>
        <taxon>Eumalacostraca</taxon>
        <taxon>Eucarida</taxon>
        <taxon>Decapoda</taxon>
        <taxon>Pleocyemata</taxon>
        <taxon>Caridea</taxon>
        <taxon>Atyoidea</taxon>
        <taxon>Atyidae</taxon>
        <taxon>Halocaridina</taxon>
    </lineage>
</organism>
<reference evidence="1 2" key="1">
    <citation type="submission" date="2023-11" db="EMBL/GenBank/DDBJ databases">
        <title>Halocaridina rubra genome assembly.</title>
        <authorList>
            <person name="Smith C."/>
        </authorList>
    </citation>
    <scope>NUCLEOTIDE SEQUENCE [LARGE SCALE GENOMIC DNA]</scope>
    <source>
        <strain evidence="1">EP-1</strain>
        <tissue evidence="1">Whole</tissue>
    </source>
</reference>
<gene>
    <name evidence="1" type="ORF">SK128_008193</name>
</gene>
<dbReference type="Proteomes" id="UP001381693">
    <property type="component" value="Unassembled WGS sequence"/>
</dbReference>
<accession>A0AAN9A9F4</accession>
<name>A0AAN9A9F4_HALRR</name>
<dbReference type="EMBL" id="JAXCGZ010007039">
    <property type="protein sequence ID" value="KAK7079433.1"/>
    <property type="molecule type" value="Genomic_DNA"/>
</dbReference>
<sequence>MKAAYRSGYYLDLLLTDSPDIITSKLSKLGRQIVCCKDCSFLLSPHYPLKIDIGISVKCCGSLVHINIASDEISVGVKFTVITRCIFAALHFVIASSGNHGESRDIIRLSEAPPKASKAVDDLVLLLCCTGITASIIAFSDSWYCGGIWPLRI</sequence>
<comment type="caution">
    <text evidence="1">The sequence shown here is derived from an EMBL/GenBank/DDBJ whole genome shotgun (WGS) entry which is preliminary data.</text>
</comment>
<proteinExistence type="predicted"/>
<dbReference type="AlphaFoldDB" id="A0AAN9A9F4"/>
<evidence type="ECO:0000313" key="2">
    <source>
        <dbReference type="Proteomes" id="UP001381693"/>
    </source>
</evidence>